<dbReference type="GO" id="GO:0005886">
    <property type="term" value="C:plasma membrane"/>
    <property type="evidence" value="ECO:0007669"/>
    <property type="project" value="TreeGrafter"/>
</dbReference>
<dbReference type="GO" id="GO:0140326">
    <property type="term" value="F:ATPase-coupled intramembrane lipid transporter activity"/>
    <property type="evidence" value="ECO:0007669"/>
    <property type="project" value="TreeGrafter"/>
</dbReference>
<gene>
    <name evidence="1" type="ORF">PXEA_LOCUS3116</name>
</gene>
<dbReference type="AlphaFoldDB" id="A0A448WE88"/>
<dbReference type="GO" id="GO:0000166">
    <property type="term" value="F:nucleotide binding"/>
    <property type="evidence" value="ECO:0007669"/>
    <property type="project" value="InterPro"/>
</dbReference>
<dbReference type="SUPFAM" id="SSF56784">
    <property type="entry name" value="HAD-like"/>
    <property type="match status" value="1"/>
</dbReference>
<dbReference type="InterPro" id="IPR036412">
    <property type="entry name" value="HAD-like_sf"/>
</dbReference>
<dbReference type="OrthoDB" id="377733at2759"/>
<dbReference type="InterPro" id="IPR023299">
    <property type="entry name" value="ATPase_P-typ_cyto_dom_N"/>
</dbReference>
<dbReference type="SUPFAM" id="SSF81660">
    <property type="entry name" value="Metal cation-transporting ATPase, ATP-binding domain N"/>
    <property type="match status" value="1"/>
</dbReference>
<evidence type="ECO:0000313" key="2">
    <source>
        <dbReference type="Proteomes" id="UP000784294"/>
    </source>
</evidence>
<proteinExistence type="predicted"/>
<protein>
    <submittedName>
        <fullName evidence="1">Uncharacterized protein</fullName>
    </submittedName>
</protein>
<evidence type="ECO:0000313" key="1">
    <source>
        <dbReference type="EMBL" id="VEL09676.1"/>
    </source>
</evidence>
<comment type="caution">
    <text evidence="1">The sequence shown here is derived from an EMBL/GenBank/DDBJ whole genome shotgun (WGS) entry which is preliminary data.</text>
</comment>
<dbReference type="GO" id="GO:0045332">
    <property type="term" value="P:phospholipid translocation"/>
    <property type="evidence" value="ECO:0007669"/>
    <property type="project" value="TreeGrafter"/>
</dbReference>
<keyword evidence="2" id="KW-1185">Reference proteome</keyword>
<dbReference type="PANTHER" id="PTHR24092">
    <property type="entry name" value="PROBABLE PHOSPHOLIPID-TRANSPORTING ATPASE"/>
    <property type="match status" value="1"/>
</dbReference>
<dbReference type="Proteomes" id="UP000784294">
    <property type="component" value="Unassembled WGS sequence"/>
</dbReference>
<dbReference type="EMBL" id="CAAALY010006947">
    <property type="protein sequence ID" value="VEL09676.1"/>
    <property type="molecule type" value="Genomic_DNA"/>
</dbReference>
<dbReference type="Gene3D" id="3.40.1110.10">
    <property type="entry name" value="Calcium-transporting ATPase, cytoplasmic domain N"/>
    <property type="match status" value="1"/>
</dbReference>
<organism evidence="1 2">
    <name type="scientific">Protopolystoma xenopodis</name>
    <dbReference type="NCBI Taxonomy" id="117903"/>
    <lineage>
        <taxon>Eukaryota</taxon>
        <taxon>Metazoa</taxon>
        <taxon>Spiralia</taxon>
        <taxon>Lophotrochozoa</taxon>
        <taxon>Platyhelminthes</taxon>
        <taxon>Monogenea</taxon>
        <taxon>Polyopisthocotylea</taxon>
        <taxon>Polystomatidea</taxon>
        <taxon>Polystomatidae</taxon>
        <taxon>Protopolystoma</taxon>
    </lineage>
</organism>
<sequence length="100" mass="11445">MRYGHVMRHVTDFAVEGLRTLVIADRRLKSPDEYDSLLSELQEARGRIGPERQASIDRIYAKIESNFTLLGITGIEDRLQPGVRKCLRSLRAAGIQVWTY</sequence>
<accession>A0A448WE88</accession>
<name>A0A448WE88_9PLAT</name>
<reference evidence="1" key="1">
    <citation type="submission" date="2018-11" db="EMBL/GenBank/DDBJ databases">
        <authorList>
            <consortium name="Pathogen Informatics"/>
        </authorList>
    </citation>
    <scope>NUCLEOTIDE SEQUENCE</scope>
</reference>